<protein>
    <recommendedName>
        <fullName evidence="4">Outer membrane protein OmpA-like transmembrane domain-containing protein</fullName>
    </recommendedName>
</protein>
<keyword evidence="2" id="KW-0813">Transport</keyword>
<evidence type="ECO:0000313" key="5">
    <source>
        <dbReference type="EMBL" id="GFE78145.1"/>
    </source>
</evidence>
<dbReference type="InterPro" id="IPR011250">
    <property type="entry name" value="OMP/PagP_B-barrel"/>
</dbReference>
<reference evidence="6" key="1">
    <citation type="submission" date="2020-01" db="EMBL/GenBank/DDBJ databases">
        <title>'Steroidobacter agaridevorans' sp. nov., agar-degrading bacteria isolated from rhizosphere soils.</title>
        <authorList>
            <person name="Ikenaga M."/>
            <person name="Kataoka M."/>
            <person name="Murouchi A."/>
            <person name="Katsuragi S."/>
            <person name="Sakai M."/>
        </authorList>
    </citation>
    <scope>NUCLEOTIDE SEQUENCE [LARGE SCALE GENOMIC DNA]</scope>
    <source>
        <strain evidence="6">YU21-B</strain>
    </source>
</reference>
<dbReference type="Proteomes" id="UP000445000">
    <property type="component" value="Unassembled WGS sequence"/>
</dbReference>
<evidence type="ECO:0000256" key="1">
    <source>
        <dbReference type="ARBA" id="ARBA00005710"/>
    </source>
</evidence>
<accession>A0A829Y561</accession>
<name>A0A829Y561_9GAMM</name>
<feature type="domain" description="Outer membrane protein OmpA-like transmembrane" evidence="4">
    <location>
        <begin position="32"/>
        <end position="211"/>
    </location>
</feature>
<dbReference type="SUPFAM" id="SSF56925">
    <property type="entry name" value="OMPA-like"/>
    <property type="match status" value="1"/>
</dbReference>
<evidence type="ECO:0000313" key="6">
    <source>
        <dbReference type="Proteomes" id="UP000445000"/>
    </source>
</evidence>
<dbReference type="Pfam" id="PF01389">
    <property type="entry name" value="OmpA_membrane"/>
    <property type="match status" value="1"/>
</dbReference>
<dbReference type="Gene3D" id="2.40.160.20">
    <property type="match status" value="1"/>
</dbReference>
<keyword evidence="6" id="KW-1185">Reference proteome</keyword>
<comment type="similarity">
    <text evidence="1">Belongs to the outer membrane OOP (TC 1.B.6) superfamily. OmpA family.</text>
</comment>
<proteinExistence type="inferred from homology"/>
<feature type="signal peptide" evidence="3">
    <location>
        <begin position="1"/>
        <end position="23"/>
    </location>
</feature>
<keyword evidence="2" id="KW-0406">Ion transport</keyword>
<dbReference type="AlphaFoldDB" id="A0A829Y561"/>
<sequence length="214" mass="23715">MRLPIRWLSLPLALCAASPAAFARDPALLGPYLGASIGDSTVQFKDDETRQEFDADDTGFKINAGYRIIDWVAVELNYTDFGKPVDRIFGVDMEAQYTAVSVSALGMLPLGSNFDLFGRLGLARLDADFSARGFAGSDSDKSTEPLFGIGAQFRASNLAIRLEYEGILLDANNRDDDDWWDDWNDDDDWDDHNDSDWVSMLSLGFTYKFGGPAR</sequence>
<dbReference type="EMBL" id="BLJN01000001">
    <property type="protein sequence ID" value="GFE78145.1"/>
    <property type="molecule type" value="Genomic_DNA"/>
</dbReference>
<dbReference type="InterPro" id="IPR000498">
    <property type="entry name" value="OmpA-like_TM_dom"/>
</dbReference>
<keyword evidence="2" id="KW-0626">Porin</keyword>
<organism evidence="5 6">
    <name type="scientific">Steroidobacter agaridevorans</name>
    <dbReference type="NCBI Taxonomy" id="2695856"/>
    <lineage>
        <taxon>Bacteria</taxon>
        <taxon>Pseudomonadati</taxon>
        <taxon>Pseudomonadota</taxon>
        <taxon>Gammaproteobacteria</taxon>
        <taxon>Steroidobacterales</taxon>
        <taxon>Steroidobacteraceae</taxon>
        <taxon>Steroidobacter</taxon>
    </lineage>
</organism>
<comment type="caution">
    <text evidence="5">The sequence shown here is derived from an EMBL/GenBank/DDBJ whole genome shotgun (WGS) entry which is preliminary data.</text>
</comment>
<dbReference type="RefSeq" id="WP_161810079.1">
    <property type="nucleotide sequence ID" value="NZ_BLJN01000001.1"/>
</dbReference>
<evidence type="ECO:0000256" key="2">
    <source>
        <dbReference type="ARBA" id="ARBA00023114"/>
    </source>
</evidence>
<evidence type="ECO:0000256" key="3">
    <source>
        <dbReference type="SAM" id="SignalP"/>
    </source>
</evidence>
<gene>
    <name evidence="5" type="ORF">GCM10011487_01450</name>
</gene>
<keyword evidence="2" id="KW-0812">Transmembrane</keyword>
<evidence type="ECO:0000259" key="4">
    <source>
        <dbReference type="Pfam" id="PF01389"/>
    </source>
</evidence>
<keyword evidence="3" id="KW-0732">Signal</keyword>
<feature type="chain" id="PRO_5032296265" description="Outer membrane protein OmpA-like transmembrane domain-containing protein" evidence="3">
    <location>
        <begin position="24"/>
        <end position="214"/>
    </location>
</feature>